<dbReference type="EnsemblPlants" id="AET2Gv20856400.2">
    <property type="protein sequence ID" value="AET2Gv20856400.2"/>
    <property type="gene ID" value="AET2Gv20856400"/>
</dbReference>
<evidence type="ECO:0000313" key="4">
    <source>
        <dbReference type="Proteomes" id="UP000015105"/>
    </source>
</evidence>
<dbReference type="InterPro" id="IPR002477">
    <property type="entry name" value="Peptidoglycan-bd-like"/>
</dbReference>
<proteinExistence type="predicted"/>
<dbReference type="InterPro" id="IPR036365">
    <property type="entry name" value="PGBD-like_sf"/>
</dbReference>
<evidence type="ECO:0000259" key="2">
    <source>
        <dbReference type="Pfam" id="PF01471"/>
    </source>
</evidence>
<feature type="region of interest" description="Disordered" evidence="1">
    <location>
        <begin position="200"/>
        <end position="224"/>
    </location>
</feature>
<dbReference type="GO" id="GO:0009658">
    <property type="term" value="P:chloroplast organization"/>
    <property type="evidence" value="ECO:0007669"/>
    <property type="project" value="TreeGrafter"/>
</dbReference>
<accession>A0A453CI28</accession>
<feature type="region of interest" description="Disordered" evidence="1">
    <location>
        <begin position="95"/>
        <end position="183"/>
    </location>
</feature>
<reference evidence="4" key="1">
    <citation type="journal article" date="2014" name="Science">
        <title>Ancient hybridizations among the ancestral genomes of bread wheat.</title>
        <authorList>
            <consortium name="International Wheat Genome Sequencing Consortium,"/>
            <person name="Marcussen T."/>
            <person name="Sandve S.R."/>
            <person name="Heier L."/>
            <person name="Spannagl M."/>
            <person name="Pfeifer M."/>
            <person name="Jakobsen K.S."/>
            <person name="Wulff B.B."/>
            <person name="Steuernagel B."/>
            <person name="Mayer K.F."/>
            <person name="Olsen O.A."/>
        </authorList>
    </citation>
    <scope>NUCLEOTIDE SEQUENCE [LARGE SCALE GENOMIC DNA]</scope>
    <source>
        <strain evidence="4">cv. AL8/78</strain>
    </source>
</reference>
<name>A0A453CI28_AEGTS</name>
<dbReference type="STRING" id="200361.A0A453CI28"/>
<dbReference type="SUPFAM" id="SSF47090">
    <property type="entry name" value="PGBD-like"/>
    <property type="match status" value="1"/>
</dbReference>
<reference evidence="3" key="5">
    <citation type="journal article" date="2021" name="G3 (Bethesda)">
        <title>Aegilops tauschii genome assembly Aet v5.0 features greater sequence contiguity and improved annotation.</title>
        <authorList>
            <person name="Wang L."/>
            <person name="Zhu T."/>
            <person name="Rodriguez J.C."/>
            <person name="Deal K.R."/>
            <person name="Dubcovsky J."/>
            <person name="McGuire P.E."/>
            <person name="Lux T."/>
            <person name="Spannagl M."/>
            <person name="Mayer K.F.X."/>
            <person name="Baldrich P."/>
            <person name="Meyers B.C."/>
            <person name="Huo N."/>
            <person name="Gu Y.Q."/>
            <person name="Zhou H."/>
            <person name="Devos K.M."/>
            <person name="Bennetzen J.L."/>
            <person name="Unver T."/>
            <person name="Budak H."/>
            <person name="Gulick P.J."/>
            <person name="Galiba G."/>
            <person name="Kalapos B."/>
            <person name="Nelson D.R."/>
            <person name="Li P."/>
            <person name="You F.M."/>
            <person name="Luo M.C."/>
            <person name="Dvorak J."/>
        </authorList>
    </citation>
    <scope>NUCLEOTIDE SEQUENCE [LARGE SCALE GENOMIC DNA]</scope>
    <source>
        <strain evidence="3">cv. AL8/78</strain>
    </source>
</reference>
<evidence type="ECO:0000256" key="1">
    <source>
        <dbReference type="SAM" id="MobiDB-lite"/>
    </source>
</evidence>
<reference evidence="3" key="4">
    <citation type="submission" date="2019-03" db="UniProtKB">
        <authorList>
            <consortium name="EnsemblPlants"/>
        </authorList>
    </citation>
    <scope>IDENTIFICATION</scope>
</reference>
<dbReference type="Gramene" id="AET2Gv20856400.2">
    <property type="protein sequence ID" value="AET2Gv20856400.2"/>
    <property type="gene ID" value="AET2Gv20856400"/>
</dbReference>
<dbReference type="AlphaFoldDB" id="A0A453CI28"/>
<dbReference type="GeneID" id="109781616"/>
<dbReference type="Gene3D" id="1.10.101.10">
    <property type="entry name" value="PGBD-like superfamily/PGBD"/>
    <property type="match status" value="1"/>
</dbReference>
<dbReference type="PANTHER" id="PTHR15852:SF16">
    <property type="entry name" value="PROTEIN DISULFIDE ISOMERASE PTAC5, CHLOROPLASTIC"/>
    <property type="match status" value="1"/>
</dbReference>
<dbReference type="Pfam" id="PF01471">
    <property type="entry name" value="PG_binding_1"/>
    <property type="match status" value="1"/>
</dbReference>
<dbReference type="KEGG" id="ats:109781616"/>
<evidence type="ECO:0000313" key="3">
    <source>
        <dbReference type="EnsemblPlants" id="AET2Gv20856400.2"/>
    </source>
</evidence>
<dbReference type="GO" id="GO:0003756">
    <property type="term" value="F:protein disulfide isomerase activity"/>
    <property type="evidence" value="ECO:0007669"/>
    <property type="project" value="TreeGrafter"/>
</dbReference>
<organism evidence="3 4">
    <name type="scientific">Aegilops tauschii subsp. strangulata</name>
    <name type="common">Goatgrass</name>
    <dbReference type="NCBI Taxonomy" id="200361"/>
    <lineage>
        <taxon>Eukaryota</taxon>
        <taxon>Viridiplantae</taxon>
        <taxon>Streptophyta</taxon>
        <taxon>Embryophyta</taxon>
        <taxon>Tracheophyta</taxon>
        <taxon>Spermatophyta</taxon>
        <taxon>Magnoliopsida</taxon>
        <taxon>Liliopsida</taxon>
        <taxon>Poales</taxon>
        <taxon>Poaceae</taxon>
        <taxon>BOP clade</taxon>
        <taxon>Pooideae</taxon>
        <taxon>Triticodae</taxon>
        <taxon>Triticeae</taxon>
        <taxon>Triticinae</taxon>
        <taxon>Aegilops</taxon>
    </lineage>
</organism>
<feature type="domain" description="Peptidoglycan binding-like" evidence="2">
    <location>
        <begin position="224"/>
        <end position="282"/>
    </location>
</feature>
<dbReference type="GO" id="GO:0009507">
    <property type="term" value="C:chloroplast"/>
    <property type="evidence" value="ECO:0007669"/>
    <property type="project" value="TreeGrafter"/>
</dbReference>
<dbReference type="OrthoDB" id="1001489at2759"/>
<dbReference type="SUPFAM" id="SSF57938">
    <property type="entry name" value="DnaJ/Hsp40 cysteine-rich domain"/>
    <property type="match status" value="1"/>
</dbReference>
<dbReference type="PANTHER" id="PTHR15852">
    <property type="entry name" value="PLASTID TRANSCRIPTIONALLY ACTIVE PROTEIN"/>
    <property type="match status" value="1"/>
</dbReference>
<dbReference type="Proteomes" id="UP000015105">
    <property type="component" value="Chromosome 2D"/>
</dbReference>
<feature type="compositionally biased region" description="Pro residues" evidence="1">
    <location>
        <begin position="95"/>
        <end position="181"/>
    </location>
</feature>
<dbReference type="InterPro" id="IPR036366">
    <property type="entry name" value="PGBDSf"/>
</dbReference>
<keyword evidence="4" id="KW-1185">Reference proteome</keyword>
<dbReference type="RefSeq" id="XP_020195797.1">
    <property type="nucleotide sequence ID" value="XM_020340208.4"/>
</dbReference>
<dbReference type="OMA" id="FMDQIMD"/>
<sequence length="415" mass="45194">MIITTAAFPSVSSFHRPHHRPCPRRAVLQLVRSAASSSSSAWEEREEARWLREEQRWLREEQRWLREESRWRAEREALLAEITALRLRLRALEPLPPAAKPVPPPAPAARVAPPPPPPAPAARVAPPPPPPARAARVAPPPPPPAPAARVAPPPHPPAPSPRVAPPPPAARVAPPPPPAPAPVAEEVEVRKEVVVVEEKAKAKPKPKAGAGSGKKRALRVGSEGEEVRAMQEALEKLGFYSGEEDTEFSSFSTGTERAVKTWQASIGTTEDGLMTSELLEMLFTGRTEDDIRKEGVNGALVPPVTETAEVQQPVEGKIDYNKHRVYLLGENRWEDPSRLTKKDKPISGSTAASTKQCITCRGEGRLLCLECDGTGEPNIEPQFLVWVGEDTKCPYCEGLGYTICDVCQGIKTVHS</sequence>
<reference evidence="3" key="3">
    <citation type="journal article" date="2017" name="Nature">
        <title>Genome sequence of the progenitor of the wheat D genome Aegilops tauschii.</title>
        <authorList>
            <person name="Luo M.C."/>
            <person name="Gu Y.Q."/>
            <person name="Puiu D."/>
            <person name="Wang H."/>
            <person name="Twardziok S.O."/>
            <person name="Deal K.R."/>
            <person name="Huo N."/>
            <person name="Zhu T."/>
            <person name="Wang L."/>
            <person name="Wang Y."/>
            <person name="McGuire P.E."/>
            <person name="Liu S."/>
            <person name="Long H."/>
            <person name="Ramasamy R.K."/>
            <person name="Rodriguez J.C."/>
            <person name="Van S.L."/>
            <person name="Yuan L."/>
            <person name="Wang Z."/>
            <person name="Xia Z."/>
            <person name="Xiao L."/>
            <person name="Anderson O.D."/>
            <person name="Ouyang S."/>
            <person name="Liang Y."/>
            <person name="Zimin A.V."/>
            <person name="Pertea G."/>
            <person name="Qi P."/>
            <person name="Bennetzen J.L."/>
            <person name="Dai X."/>
            <person name="Dawson M.W."/>
            <person name="Muller H.G."/>
            <person name="Kugler K."/>
            <person name="Rivarola-Duarte L."/>
            <person name="Spannagl M."/>
            <person name="Mayer K.F.X."/>
            <person name="Lu F.H."/>
            <person name="Bevan M.W."/>
            <person name="Leroy P."/>
            <person name="Li P."/>
            <person name="You F.M."/>
            <person name="Sun Q."/>
            <person name="Liu Z."/>
            <person name="Lyons E."/>
            <person name="Wicker T."/>
            <person name="Salzberg S.L."/>
            <person name="Devos K.M."/>
            <person name="Dvorak J."/>
        </authorList>
    </citation>
    <scope>NUCLEOTIDE SEQUENCE [LARGE SCALE GENOMIC DNA]</scope>
    <source>
        <strain evidence="3">cv. AL8/78</strain>
    </source>
</reference>
<protein>
    <recommendedName>
        <fullName evidence="2">Peptidoglycan binding-like domain-containing protein</fullName>
    </recommendedName>
</protein>
<reference evidence="4" key="2">
    <citation type="journal article" date="2017" name="Nat. Plants">
        <title>The Aegilops tauschii genome reveals multiple impacts of transposons.</title>
        <authorList>
            <person name="Zhao G."/>
            <person name="Zou C."/>
            <person name="Li K."/>
            <person name="Wang K."/>
            <person name="Li T."/>
            <person name="Gao L."/>
            <person name="Zhang X."/>
            <person name="Wang H."/>
            <person name="Yang Z."/>
            <person name="Liu X."/>
            <person name="Jiang W."/>
            <person name="Mao L."/>
            <person name="Kong X."/>
            <person name="Jiao Y."/>
            <person name="Jia J."/>
        </authorList>
    </citation>
    <scope>NUCLEOTIDE SEQUENCE [LARGE SCALE GENOMIC DNA]</scope>
    <source>
        <strain evidence="4">cv. AL8/78</strain>
    </source>
</reference>
<dbReference type="InterPro" id="IPR036410">
    <property type="entry name" value="HSP_DnaJ_Cys-rich_dom_sf"/>
</dbReference>